<evidence type="ECO:0000256" key="2">
    <source>
        <dbReference type="SAM" id="MobiDB-lite"/>
    </source>
</evidence>
<evidence type="ECO:0000313" key="5">
    <source>
        <dbReference type="EMBL" id="MBB6507717.1"/>
    </source>
</evidence>
<accession>A0A7X0JJ16</accession>
<reference evidence="5 6" key="1">
    <citation type="submission" date="2020-08" db="EMBL/GenBank/DDBJ databases">
        <title>The Agave Microbiome: Exploring the role of microbial communities in plant adaptations to desert environments.</title>
        <authorList>
            <person name="Partida-Martinez L.P."/>
        </authorList>
    </citation>
    <scope>NUCLEOTIDE SEQUENCE [LARGE SCALE GENOMIC DNA]</scope>
    <source>
        <strain evidence="5 6">AS3.12</strain>
    </source>
</reference>
<feature type="domain" description="Transglycosylase SLT" evidence="4">
    <location>
        <begin position="89"/>
        <end position="218"/>
    </location>
</feature>
<evidence type="ECO:0000313" key="6">
    <source>
        <dbReference type="Proteomes" id="UP000585437"/>
    </source>
</evidence>
<feature type="region of interest" description="Disordered" evidence="2">
    <location>
        <begin position="40"/>
        <end position="76"/>
    </location>
</feature>
<feature type="signal peptide" evidence="3">
    <location>
        <begin position="1"/>
        <end position="21"/>
    </location>
</feature>
<comment type="caution">
    <text evidence="5">The sequence shown here is derived from an EMBL/GenBank/DDBJ whole genome shotgun (WGS) entry which is preliminary data.</text>
</comment>
<dbReference type="Pfam" id="PF01464">
    <property type="entry name" value="SLT"/>
    <property type="match status" value="1"/>
</dbReference>
<dbReference type="EMBL" id="JACHBU010000002">
    <property type="protein sequence ID" value="MBB6507717.1"/>
    <property type="molecule type" value="Genomic_DNA"/>
</dbReference>
<dbReference type="InterPro" id="IPR008258">
    <property type="entry name" value="Transglycosylase_SLT_dom_1"/>
</dbReference>
<evidence type="ECO:0000256" key="1">
    <source>
        <dbReference type="ARBA" id="ARBA00009387"/>
    </source>
</evidence>
<dbReference type="Gene3D" id="1.10.530.10">
    <property type="match status" value="1"/>
</dbReference>
<feature type="chain" id="PRO_5030875914" evidence="3">
    <location>
        <begin position="22"/>
        <end position="247"/>
    </location>
</feature>
<dbReference type="InterPro" id="IPR023346">
    <property type="entry name" value="Lysozyme-like_dom_sf"/>
</dbReference>
<evidence type="ECO:0000259" key="4">
    <source>
        <dbReference type="Pfam" id="PF01464"/>
    </source>
</evidence>
<dbReference type="SUPFAM" id="SSF53955">
    <property type="entry name" value="Lysozyme-like"/>
    <property type="match status" value="1"/>
</dbReference>
<dbReference type="AlphaFoldDB" id="A0A7X0JJ16"/>
<organism evidence="5 6">
    <name type="scientific">Rhizobium soli</name>
    <dbReference type="NCBI Taxonomy" id="424798"/>
    <lineage>
        <taxon>Bacteria</taxon>
        <taxon>Pseudomonadati</taxon>
        <taxon>Pseudomonadota</taxon>
        <taxon>Alphaproteobacteria</taxon>
        <taxon>Hyphomicrobiales</taxon>
        <taxon>Rhizobiaceae</taxon>
        <taxon>Rhizobium/Agrobacterium group</taxon>
        <taxon>Rhizobium</taxon>
    </lineage>
</organism>
<dbReference type="Proteomes" id="UP000585437">
    <property type="component" value="Unassembled WGS sequence"/>
</dbReference>
<protein>
    <submittedName>
        <fullName evidence="5">Soluble lytic murein transglycosylase-like protein</fullName>
    </submittedName>
</protein>
<keyword evidence="3" id="KW-0732">Signal</keyword>
<keyword evidence="6" id="KW-1185">Reference proteome</keyword>
<sequence length="247" mass="27073">MRLSLKLTSAALALATFTCSALETRAWQLYATQQPLQQADVPNAAQPWTQKRAGAPQRRDQARTAQPGTDQAGNGKITSEQVSICEAQIQAAARKYGVPEGILYSVGLTETGRKGSLSPYALNIEGKAYFASSVQEAMQLFTQAKSTGAKLIDLGCMQINHHFHGEEFASVPDMLDPRKNVEYAALFLKRLHDKHETWTMAVARYHAGPNNNPAQQRYVCRVIANLVATDFGKWTRNATNFCGPSAT</sequence>
<comment type="similarity">
    <text evidence="1">Belongs to the virb1 family.</text>
</comment>
<proteinExistence type="inferred from homology"/>
<name>A0A7X0JJ16_9HYPH</name>
<gene>
    <name evidence="5" type="ORF">F4695_001049</name>
</gene>
<feature type="compositionally biased region" description="Polar residues" evidence="2">
    <location>
        <begin position="63"/>
        <end position="76"/>
    </location>
</feature>
<evidence type="ECO:0000256" key="3">
    <source>
        <dbReference type="SAM" id="SignalP"/>
    </source>
</evidence>